<evidence type="ECO:0000256" key="1">
    <source>
        <dbReference type="SAM" id="MobiDB-lite"/>
    </source>
</evidence>
<sequence length="131" mass="13970">MAADKVPSVRVLGMSTAKSVGAGDNGKIRQHRSRLRMHAPSSIQVVPTSGNVAEWKIAIPLLSPLDIVSIPVIEDHRGRELSGKAGDAAAKASATVTEGREEAGRWRHPAEPFYFEPAPANAPVFTIPHCT</sequence>
<proteinExistence type="predicted"/>
<dbReference type="AlphaFoldDB" id="A0AAV7G8W4"/>
<gene>
    <name evidence="2" type="ORF">IEQ34_019463</name>
</gene>
<dbReference type="PANTHER" id="PTHR33912">
    <property type="entry name" value="OS01G0939400 PROTEIN"/>
    <property type="match status" value="1"/>
</dbReference>
<evidence type="ECO:0000313" key="2">
    <source>
        <dbReference type="EMBL" id="KAH0452164.1"/>
    </source>
</evidence>
<name>A0AAV7G8W4_DENCH</name>
<feature type="region of interest" description="Disordered" evidence="1">
    <location>
        <begin position="81"/>
        <end position="105"/>
    </location>
</feature>
<dbReference type="InterPro" id="IPR040381">
    <property type="entry name" value="At4g14450-like"/>
</dbReference>
<dbReference type="PANTHER" id="PTHR33912:SF2">
    <property type="entry name" value="PUTATIVE-RELATED"/>
    <property type="match status" value="1"/>
</dbReference>
<organism evidence="2 3">
    <name type="scientific">Dendrobium chrysotoxum</name>
    <name type="common">Orchid</name>
    <dbReference type="NCBI Taxonomy" id="161865"/>
    <lineage>
        <taxon>Eukaryota</taxon>
        <taxon>Viridiplantae</taxon>
        <taxon>Streptophyta</taxon>
        <taxon>Embryophyta</taxon>
        <taxon>Tracheophyta</taxon>
        <taxon>Spermatophyta</taxon>
        <taxon>Magnoliopsida</taxon>
        <taxon>Liliopsida</taxon>
        <taxon>Asparagales</taxon>
        <taxon>Orchidaceae</taxon>
        <taxon>Epidendroideae</taxon>
        <taxon>Malaxideae</taxon>
        <taxon>Dendrobiinae</taxon>
        <taxon>Dendrobium</taxon>
    </lineage>
</organism>
<accession>A0AAV7G8W4</accession>
<feature type="compositionally biased region" description="Low complexity" evidence="1">
    <location>
        <begin position="83"/>
        <end position="94"/>
    </location>
</feature>
<keyword evidence="3" id="KW-1185">Reference proteome</keyword>
<dbReference type="GO" id="GO:0005634">
    <property type="term" value="C:nucleus"/>
    <property type="evidence" value="ECO:0007669"/>
    <property type="project" value="TreeGrafter"/>
</dbReference>
<reference evidence="2 3" key="1">
    <citation type="journal article" date="2021" name="Hortic Res">
        <title>Chromosome-scale assembly of the Dendrobium chrysotoxum genome enhances the understanding of orchid evolution.</title>
        <authorList>
            <person name="Zhang Y."/>
            <person name="Zhang G.Q."/>
            <person name="Zhang D."/>
            <person name="Liu X.D."/>
            <person name="Xu X.Y."/>
            <person name="Sun W.H."/>
            <person name="Yu X."/>
            <person name="Zhu X."/>
            <person name="Wang Z.W."/>
            <person name="Zhao X."/>
            <person name="Zhong W.Y."/>
            <person name="Chen H."/>
            <person name="Yin W.L."/>
            <person name="Huang T."/>
            <person name="Niu S.C."/>
            <person name="Liu Z.J."/>
        </authorList>
    </citation>
    <scope>NUCLEOTIDE SEQUENCE [LARGE SCALE GENOMIC DNA]</scope>
    <source>
        <strain evidence="2">Lindl</strain>
    </source>
</reference>
<comment type="caution">
    <text evidence="2">The sequence shown here is derived from an EMBL/GenBank/DDBJ whole genome shotgun (WGS) entry which is preliminary data.</text>
</comment>
<protein>
    <submittedName>
        <fullName evidence="2">Uncharacterized protein</fullName>
    </submittedName>
</protein>
<dbReference type="Proteomes" id="UP000775213">
    <property type="component" value="Unassembled WGS sequence"/>
</dbReference>
<dbReference type="GO" id="GO:0005737">
    <property type="term" value="C:cytoplasm"/>
    <property type="evidence" value="ECO:0007669"/>
    <property type="project" value="TreeGrafter"/>
</dbReference>
<dbReference type="EMBL" id="JAGFBR010000017">
    <property type="protein sequence ID" value="KAH0452164.1"/>
    <property type="molecule type" value="Genomic_DNA"/>
</dbReference>
<evidence type="ECO:0000313" key="3">
    <source>
        <dbReference type="Proteomes" id="UP000775213"/>
    </source>
</evidence>